<dbReference type="EMBL" id="GGFM01011342">
    <property type="protein sequence ID" value="MBW32093.1"/>
    <property type="molecule type" value="Transcribed_RNA"/>
</dbReference>
<sequence>MLMTVAAAAAASAVMAFVTALTVTVTTTAMRVESDSRTHAHHCGEIYLFRFTTAAVADSFSRRWKRWLMMTVMMLMIVPRTRQTAVHIALVQIQCDQIYALTDPFK</sequence>
<accession>A0A2M3ZU81</accession>
<organism evidence="1">
    <name type="scientific">Anopheles braziliensis</name>
    <dbReference type="NCBI Taxonomy" id="58242"/>
    <lineage>
        <taxon>Eukaryota</taxon>
        <taxon>Metazoa</taxon>
        <taxon>Ecdysozoa</taxon>
        <taxon>Arthropoda</taxon>
        <taxon>Hexapoda</taxon>
        <taxon>Insecta</taxon>
        <taxon>Pterygota</taxon>
        <taxon>Neoptera</taxon>
        <taxon>Endopterygota</taxon>
        <taxon>Diptera</taxon>
        <taxon>Nematocera</taxon>
        <taxon>Culicoidea</taxon>
        <taxon>Culicidae</taxon>
        <taxon>Anophelinae</taxon>
        <taxon>Anopheles</taxon>
    </lineage>
</organism>
<proteinExistence type="predicted"/>
<reference evidence="1" key="1">
    <citation type="submission" date="2018-01" db="EMBL/GenBank/DDBJ databases">
        <title>An insight into the sialome of Amazonian anophelines.</title>
        <authorList>
            <person name="Ribeiro J.M."/>
            <person name="Scarpassa V."/>
            <person name="Calvo E."/>
        </authorList>
    </citation>
    <scope>NUCLEOTIDE SEQUENCE</scope>
    <source>
        <tissue evidence="1">Salivary glands</tissue>
    </source>
</reference>
<protein>
    <submittedName>
        <fullName evidence="1">Putative secreted peptide</fullName>
    </submittedName>
</protein>
<name>A0A2M3ZU81_9DIPT</name>
<evidence type="ECO:0000313" key="1">
    <source>
        <dbReference type="EMBL" id="MBW32093.1"/>
    </source>
</evidence>
<dbReference type="AlphaFoldDB" id="A0A2M3ZU81"/>